<evidence type="ECO:0000313" key="2">
    <source>
        <dbReference type="Proteomes" id="UP000271227"/>
    </source>
</evidence>
<dbReference type="OrthoDB" id="9810080at2"/>
<dbReference type="InterPro" id="IPR036282">
    <property type="entry name" value="Glutathione-S-Trfase_C_sf"/>
</dbReference>
<accession>A0A3M0CDS1</accession>
<proteinExistence type="predicted"/>
<evidence type="ECO:0008006" key="3">
    <source>
        <dbReference type="Google" id="ProtNLM"/>
    </source>
</evidence>
<dbReference type="Proteomes" id="UP000271227">
    <property type="component" value="Unassembled WGS sequence"/>
</dbReference>
<comment type="caution">
    <text evidence="1">The sequence shown here is derived from an EMBL/GenBank/DDBJ whole genome shotgun (WGS) entry which is preliminary data.</text>
</comment>
<dbReference type="InParanoid" id="A0A3M0CDS1"/>
<dbReference type="SUPFAM" id="SSF47616">
    <property type="entry name" value="GST C-terminal domain-like"/>
    <property type="match status" value="1"/>
</dbReference>
<sequence>MPKKHGLDWQDPAAGRTAEMVFAVKGFAWHRRHGLGVQHGARVAANIDGLTILGEDALLTFLEEKTPTPTLFPNGNRGMPMALTAWRDRMTERPADTPEGIMRAHGGLVARQMRDGRAFLQGDELGLADIVSFSWMDQPAWRTLWLQEPVLGPWSARMREATESLRRSLAPPLSWSRPVTDEDPAPVRLTALNGATVDGRLIKTDDAFFWVETDAYGMLIASPLTHYITPLEDGA</sequence>
<dbReference type="RefSeq" id="WP_121938736.1">
    <property type="nucleotide sequence ID" value="NZ_REFR01000011.1"/>
</dbReference>
<name>A0A3M0CDS1_9PROT</name>
<protein>
    <recommendedName>
        <fullName evidence="3">Glutathione S-transferase</fullName>
    </recommendedName>
</protein>
<dbReference type="EMBL" id="REFR01000011">
    <property type="protein sequence ID" value="RMB07974.1"/>
    <property type="molecule type" value="Genomic_DNA"/>
</dbReference>
<reference evidence="1 2" key="1">
    <citation type="submission" date="2018-10" db="EMBL/GenBank/DDBJ databases">
        <title>Genomic Encyclopedia of Archaeal and Bacterial Type Strains, Phase II (KMG-II): from individual species to whole genera.</title>
        <authorList>
            <person name="Goeker M."/>
        </authorList>
    </citation>
    <scope>NUCLEOTIDE SEQUENCE [LARGE SCALE GENOMIC DNA]</scope>
    <source>
        <strain evidence="1 2">DSM 25217</strain>
    </source>
</reference>
<gene>
    <name evidence="1" type="ORF">BXY39_2068</name>
</gene>
<keyword evidence="2" id="KW-1185">Reference proteome</keyword>
<dbReference type="AlphaFoldDB" id="A0A3M0CDS1"/>
<evidence type="ECO:0000313" key="1">
    <source>
        <dbReference type="EMBL" id="RMB07974.1"/>
    </source>
</evidence>
<organism evidence="1 2">
    <name type="scientific">Eilatimonas milleporae</name>
    <dbReference type="NCBI Taxonomy" id="911205"/>
    <lineage>
        <taxon>Bacteria</taxon>
        <taxon>Pseudomonadati</taxon>
        <taxon>Pseudomonadota</taxon>
        <taxon>Alphaproteobacteria</taxon>
        <taxon>Kordiimonadales</taxon>
        <taxon>Kordiimonadaceae</taxon>
        <taxon>Eilatimonas</taxon>
    </lineage>
</organism>